<evidence type="ECO:0000313" key="1">
    <source>
        <dbReference type="EMBL" id="WFC84499.1"/>
    </source>
</evidence>
<accession>A0ABY8E5P4</accession>
<gene>
    <name evidence="1" type="ORF">OM418_09915</name>
</gene>
<sequence>MNIVFIPALIAVLLSEEREIGRELTQQEVESIRDSATAVRVPVDVAKEMIKERGYLDIDPENAWEEWLLYKKYVN</sequence>
<dbReference type="Proteomes" id="UP001219309">
    <property type="component" value="Chromosome"/>
</dbReference>
<dbReference type="RefSeq" id="WP_277718703.1">
    <property type="nucleotide sequence ID" value="NZ_CP110533.1"/>
</dbReference>
<name>A0ABY8E5P4_9ENTR</name>
<reference evidence="1 2" key="1">
    <citation type="submission" date="2022-10" db="EMBL/GenBank/DDBJ databases">
        <title>Dissemination of Carbapenem-producing Enterobacteriaceae in the natural water sources, Central Thailand.</title>
        <authorList>
            <person name="Songsaeng W."/>
            <person name="Prapasarakul N."/>
            <person name="Am-In N."/>
            <person name="Wongsurawat T."/>
            <person name="Sirichokchatchawan W."/>
        </authorList>
    </citation>
    <scope>NUCLEOTIDE SEQUENCE [LARGE SCALE GENOMIC DNA]</scope>
    <source>
        <strain evidence="1 2">WS12-3</strain>
    </source>
</reference>
<dbReference type="EMBL" id="CP110533">
    <property type="protein sequence ID" value="WFC84499.1"/>
    <property type="molecule type" value="Genomic_DNA"/>
</dbReference>
<keyword evidence="2" id="KW-1185">Reference proteome</keyword>
<proteinExistence type="predicted"/>
<organism evidence="1 2">
    <name type="scientific">Enterobacter quasiroggenkampii</name>
    <dbReference type="NCBI Taxonomy" id="2497436"/>
    <lineage>
        <taxon>Bacteria</taxon>
        <taxon>Pseudomonadati</taxon>
        <taxon>Pseudomonadota</taxon>
        <taxon>Gammaproteobacteria</taxon>
        <taxon>Enterobacterales</taxon>
        <taxon>Enterobacteriaceae</taxon>
        <taxon>Enterobacter</taxon>
    </lineage>
</organism>
<protein>
    <submittedName>
        <fullName evidence="1">Uncharacterized protein</fullName>
    </submittedName>
</protein>
<evidence type="ECO:0000313" key="2">
    <source>
        <dbReference type="Proteomes" id="UP001219309"/>
    </source>
</evidence>